<gene>
    <name evidence="2" type="ORF">B0H17DRAFT_1037651</name>
</gene>
<protein>
    <submittedName>
        <fullName evidence="2">Uncharacterized protein</fullName>
    </submittedName>
</protein>
<name>A0AAD7GU13_MYCRO</name>
<sequence>MHASERRLMLHPGGHPPSEQLPFILPLAQKPRQSSGGGVIPPRGGVCYAPRSSLSQSELQ</sequence>
<feature type="region of interest" description="Disordered" evidence="1">
    <location>
        <begin position="1"/>
        <end position="60"/>
    </location>
</feature>
<dbReference type="AlphaFoldDB" id="A0AAD7GU13"/>
<evidence type="ECO:0000256" key="1">
    <source>
        <dbReference type="SAM" id="MobiDB-lite"/>
    </source>
</evidence>
<proteinExistence type="predicted"/>
<dbReference type="Proteomes" id="UP001221757">
    <property type="component" value="Unassembled WGS sequence"/>
</dbReference>
<reference evidence="2" key="1">
    <citation type="submission" date="2023-03" db="EMBL/GenBank/DDBJ databases">
        <title>Massive genome expansion in bonnet fungi (Mycena s.s.) driven by repeated elements and novel gene families across ecological guilds.</title>
        <authorList>
            <consortium name="Lawrence Berkeley National Laboratory"/>
            <person name="Harder C.B."/>
            <person name="Miyauchi S."/>
            <person name="Viragh M."/>
            <person name="Kuo A."/>
            <person name="Thoen E."/>
            <person name="Andreopoulos B."/>
            <person name="Lu D."/>
            <person name="Skrede I."/>
            <person name="Drula E."/>
            <person name="Henrissat B."/>
            <person name="Morin E."/>
            <person name="Kohler A."/>
            <person name="Barry K."/>
            <person name="LaButti K."/>
            <person name="Morin E."/>
            <person name="Salamov A."/>
            <person name="Lipzen A."/>
            <person name="Mereny Z."/>
            <person name="Hegedus B."/>
            <person name="Baldrian P."/>
            <person name="Stursova M."/>
            <person name="Weitz H."/>
            <person name="Taylor A."/>
            <person name="Grigoriev I.V."/>
            <person name="Nagy L.G."/>
            <person name="Martin F."/>
            <person name="Kauserud H."/>
        </authorList>
    </citation>
    <scope>NUCLEOTIDE SEQUENCE</scope>
    <source>
        <strain evidence="2">CBHHK067</strain>
    </source>
</reference>
<keyword evidence="3" id="KW-1185">Reference proteome</keyword>
<dbReference type="EMBL" id="JARKIE010000008">
    <property type="protein sequence ID" value="KAJ7705323.1"/>
    <property type="molecule type" value="Genomic_DNA"/>
</dbReference>
<accession>A0AAD7GU13</accession>
<comment type="caution">
    <text evidence="2">The sequence shown here is derived from an EMBL/GenBank/DDBJ whole genome shotgun (WGS) entry which is preliminary data.</text>
</comment>
<organism evidence="2 3">
    <name type="scientific">Mycena rosella</name>
    <name type="common">Pink bonnet</name>
    <name type="synonym">Agaricus rosellus</name>
    <dbReference type="NCBI Taxonomy" id="1033263"/>
    <lineage>
        <taxon>Eukaryota</taxon>
        <taxon>Fungi</taxon>
        <taxon>Dikarya</taxon>
        <taxon>Basidiomycota</taxon>
        <taxon>Agaricomycotina</taxon>
        <taxon>Agaricomycetes</taxon>
        <taxon>Agaricomycetidae</taxon>
        <taxon>Agaricales</taxon>
        <taxon>Marasmiineae</taxon>
        <taxon>Mycenaceae</taxon>
        <taxon>Mycena</taxon>
    </lineage>
</organism>
<evidence type="ECO:0000313" key="2">
    <source>
        <dbReference type="EMBL" id="KAJ7705323.1"/>
    </source>
</evidence>
<evidence type="ECO:0000313" key="3">
    <source>
        <dbReference type="Proteomes" id="UP001221757"/>
    </source>
</evidence>